<feature type="domain" description="Pyruvate phosphate dikinase AMP/ATP-binding" evidence="2">
    <location>
        <begin position="309"/>
        <end position="466"/>
    </location>
</feature>
<dbReference type="GO" id="GO:0046872">
    <property type="term" value="F:metal ion binding"/>
    <property type="evidence" value="ECO:0007669"/>
    <property type="project" value="InterPro"/>
</dbReference>
<dbReference type="Gene3D" id="3.30.1490.20">
    <property type="entry name" value="ATP-grasp fold, A domain"/>
    <property type="match status" value="1"/>
</dbReference>
<organism evidence="3 4">
    <name type="scientific">Nocardiopsis alborubida</name>
    <dbReference type="NCBI Taxonomy" id="146802"/>
    <lineage>
        <taxon>Bacteria</taxon>
        <taxon>Bacillati</taxon>
        <taxon>Actinomycetota</taxon>
        <taxon>Actinomycetes</taxon>
        <taxon>Streptosporangiales</taxon>
        <taxon>Nocardiopsidaceae</taxon>
        <taxon>Nocardiopsis</taxon>
    </lineage>
</organism>
<dbReference type="PANTHER" id="PTHR22931">
    <property type="entry name" value="PHOSPHOENOLPYRUVATE DIKINASE-RELATED"/>
    <property type="match status" value="1"/>
</dbReference>
<dbReference type="EMBL" id="JAAXPG010000004">
    <property type="protein sequence ID" value="NKY97185.1"/>
    <property type="molecule type" value="Genomic_DNA"/>
</dbReference>
<feature type="domain" description="Pyruvate phosphate dikinase AMP/ATP-binding" evidence="2">
    <location>
        <begin position="271"/>
        <end position="306"/>
    </location>
</feature>
<dbReference type="AlphaFoldDB" id="A0A7X6MCI2"/>
<dbReference type="SUPFAM" id="SSF140959">
    <property type="entry name" value="Indolic compounds 2,3-dioxygenase-like"/>
    <property type="match status" value="1"/>
</dbReference>
<gene>
    <name evidence="3" type="ORF">HGB44_05790</name>
</gene>
<dbReference type="PANTHER" id="PTHR22931:SF9">
    <property type="entry name" value="PYRUVATE, PHOSPHATE DIKINASE 1, CHLOROPLASTIC"/>
    <property type="match status" value="1"/>
</dbReference>
<dbReference type="Pfam" id="PF03301">
    <property type="entry name" value="Trp_dioxygenase"/>
    <property type="match status" value="2"/>
</dbReference>
<evidence type="ECO:0000313" key="3">
    <source>
        <dbReference type="EMBL" id="NKY97185.1"/>
    </source>
</evidence>
<dbReference type="GO" id="GO:0016301">
    <property type="term" value="F:kinase activity"/>
    <property type="evidence" value="ECO:0007669"/>
    <property type="project" value="InterPro"/>
</dbReference>
<comment type="caution">
    <text evidence="3">The sequence shown here is derived from an EMBL/GenBank/DDBJ whole genome shotgun (WGS) entry which is preliminary data.</text>
</comment>
<dbReference type="InterPro" id="IPR037217">
    <property type="entry name" value="Trp/Indoleamine_2_3_dOase-like"/>
</dbReference>
<dbReference type="PROSITE" id="PS00370">
    <property type="entry name" value="PEP_ENZYMES_PHOS_SITE"/>
    <property type="match status" value="1"/>
</dbReference>
<dbReference type="RefSeq" id="WP_082768532.1">
    <property type="nucleotide sequence ID" value="NZ_JAAXPG010000004.1"/>
</dbReference>
<dbReference type="InterPro" id="IPR008279">
    <property type="entry name" value="PEP-util_enz_mobile_dom"/>
</dbReference>
<evidence type="ECO:0000313" key="4">
    <source>
        <dbReference type="Proteomes" id="UP000553209"/>
    </source>
</evidence>
<dbReference type="Proteomes" id="UP000553209">
    <property type="component" value="Unassembled WGS sequence"/>
</dbReference>
<evidence type="ECO:0000259" key="2">
    <source>
        <dbReference type="Pfam" id="PF01326"/>
    </source>
</evidence>
<reference evidence="3 4" key="1">
    <citation type="submission" date="2020-04" db="EMBL/GenBank/DDBJ databases">
        <title>MicrobeNet Type strains.</title>
        <authorList>
            <person name="Nicholson A.C."/>
        </authorList>
    </citation>
    <scope>NUCLEOTIDE SEQUENCE [LARGE SCALE GENOMIC DNA]</scope>
    <source>
        <strain evidence="3 4">ATCC 23612</strain>
    </source>
</reference>
<dbReference type="InterPro" id="IPR010121">
    <property type="entry name" value="Pyruvate_phosphate_dikinase"/>
</dbReference>
<dbReference type="Gene3D" id="1.20.58.480">
    <property type="match status" value="1"/>
</dbReference>
<dbReference type="Gene3D" id="3.50.30.10">
    <property type="entry name" value="Phosphohistidine domain"/>
    <property type="match status" value="1"/>
</dbReference>
<dbReference type="InterPro" id="IPR004981">
    <property type="entry name" value="Trp_2_3_dOase"/>
</dbReference>
<dbReference type="InterPro" id="IPR002192">
    <property type="entry name" value="PPDK_AMP/ATP-bd"/>
</dbReference>
<dbReference type="InterPro" id="IPR013815">
    <property type="entry name" value="ATP_grasp_subdomain_1"/>
</dbReference>
<dbReference type="Pfam" id="PF00391">
    <property type="entry name" value="PEP-utilizers"/>
    <property type="match status" value="1"/>
</dbReference>
<dbReference type="InterPro" id="IPR018274">
    <property type="entry name" value="PEP_util_AS"/>
</dbReference>
<dbReference type="GO" id="GO:0005524">
    <property type="term" value="F:ATP binding"/>
    <property type="evidence" value="ECO:0007669"/>
    <property type="project" value="InterPro"/>
</dbReference>
<dbReference type="GO" id="GO:0019441">
    <property type="term" value="P:L-tryptophan catabolic process to kynurenine"/>
    <property type="evidence" value="ECO:0007669"/>
    <property type="project" value="InterPro"/>
</dbReference>
<sequence>MTTTEPSTGHGAHGTPLTYASYLRLDDVLGAQAPRTDVPDERLFIITHQALELWFSEALREIDRVVRHLGEDLVEPARRGVVRLCRIVELWIQHLDVLDTMPSTEFQGFRHALGSASGLASSQFRMLEVNSGIDRYDLPSNARDEGVRDRTAGPSLRQAFTHYAARHSVTLKDVYARANEYCTLRSLAEELVEYDILFNRWRHRHRLLVRRAIGEVPGTGGTSGAHYLRSTMDKWFFPEIWQARSEPRSQEPAGAPPAVVPLDGSVSSERSLLGGKGWGIQQMHQLGVPVPPAFAVTSEACASFHRDGARMPDDLWEGILVQLGALEERTGRRLGDRSSPLTVSVRSGAPVSMPGMMDTVLNVGAACAGDRSAALRELRTSVIRVFESWDSERARTYRGAHGISDDLYTAAVVQAMVMGDADEDSGTGVYVTRDPVTGDAVPYGEWLPRAQGEQLMSGERTPDALTELERALPKAHARLIEYGALLERTHRDVVEIEFTVESGVLYLLQVRSSSRSAWAAACWAVDLVSEGVIGVGEALERVPESLSRDGATSTATGQAPLLTGTGVSSGVAAGRVVDDPDEAVTLAAEGTPVILGRPSTSTRDIHGFLAVEGVLTERGGSTSHAAVVARQLGLPCVVGCGDGALDTVRGRTVTLDGGAGHVYSGRVPSSPGTADRPSPFEVIERWRDSATG</sequence>
<dbReference type="GO" id="GO:0020037">
    <property type="term" value="F:heme binding"/>
    <property type="evidence" value="ECO:0007669"/>
    <property type="project" value="InterPro"/>
</dbReference>
<dbReference type="Pfam" id="PF01326">
    <property type="entry name" value="PPDK_N"/>
    <property type="match status" value="2"/>
</dbReference>
<dbReference type="SUPFAM" id="SSF52009">
    <property type="entry name" value="Phosphohistidine domain"/>
    <property type="match status" value="1"/>
</dbReference>
<dbReference type="GO" id="GO:0050242">
    <property type="term" value="F:pyruvate, phosphate dikinase activity"/>
    <property type="evidence" value="ECO:0007669"/>
    <property type="project" value="InterPro"/>
</dbReference>
<dbReference type="SUPFAM" id="SSF56059">
    <property type="entry name" value="Glutathione synthetase ATP-binding domain-like"/>
    <property type="match status" value="1"/>
</dbReference>
<name>A0A7X6MCI2_9ACTN</name>
<dbReference type="Gene3D" id="3.30.470.20">
    <property type="entry name" value="ATP-grasp fold, B domain"/>
    <property type="match status" value="1"/>
</dbReference>
<accession>A0A7X6MCI2</accession>
<proteinExistence type="predicted"/>
<dbReference type="Gene3D" id="1.10.189.10">
    <property type="entry name" value="Pyruvate Phosphate Dikinase, domain 2"/>
    <property type="match status" value="1"/>
</dbReference>
<dbReference type="GO" id="GO:0004833">
    <property type="term" value="F:L-tryptophan 2,3-dioxygenase activity"/>
    <property type="evidence" value="ECO:0007669"/>
    <property type="project" value="InterPro"/>
</dbReference>
<evidence type="ECO:0008006" key="5">
    <source>
        <dbReference type="Google" id="ProtNLM"/>
    </source>
</evidence>
<evidence type="ECO:0000259" key="1">
    <source>
        <dbReference type="Pfam" id="PF00391"/>
    </source>
</evidence>
<protein>
    <recommendedName>
        <fullName evidence="5">Tryptophan 2,3-dioxygenase</fullName>
    </recommendedName>
</protein>
<keyword evidence="4" id="KW-1185">Reference proteome</keyword>
<feature type="domain" description="PEP-utilising enzyme mobile" evidence="1">
    <location>
        <begin position="592"/>
        <end position="660"/>
    </location>
</feature>
<dbReference type="InterPro" id="IPR036637">
    <property type="entry name" value="Phosphohistidine_dom_sf"/>
</dbReference>